<protein>
    <recommendedName>
        <fullName evidence="8">Major facilitator superfamily (MFS) profile domain-containing protein</fullName>
    </recommendedName>
</protein>
<feature type="transmembrane region" description="Helical" evidence="7">
    <location>
        <begin position="172"/>
        <end position="189"/>
    </location>
</feature>
<feature type="transmembrane region" description="Helical" evidence="7">
    <location>
        <begin position="84"/>
        <end position="103"/>
    </location>
</feature>
<evidence type="ECO:0000256" key="4">
    <source>
        <dbReference type="ARBA" id="ARBA00022692"/>
    </source>
</evidence>
<reference evidence="9 10" key="1">
    <citation type="submission" date="2019-01" db="EMBL/GenBank/DDBJ databases">
        <title>Genome sequencing of the rare red list fungi Fomitopsis rosea.</title>
        <authorList>
            <person name="Buettner E."/>
            <person name="Kellner H."/>
        </authorList>
    </citation>
    <scope>NUCLEOTIDE SEQUENCE [LARGE SCALE GENOMIC DNA]</scope>
    <source>
        <strain evidence="9 10">DSM 105464</strain>
    </source>
</reference>
<dbReference type="AlphaFoldDB" id="A0A4Y9Y6N4"/>
<dbReference type="PANTHER" id="PTHR23506:SF23">
    <property type="entry name" value="GH10249P"/>
    <property type="match status" value="1"/>
</dbReference>
<evidence type="ECO:0000256" key="5">
    <source>
        <dbReference type="ARBA" id="ARBA00022989"/>
    </source>
</evidence>
<keyword evidence="4 7" id="KW-0812">Transmembrane</keyword>
<evidence type="ECO:0000256" key="7">
    <source>
        <dbReference type="SAM" id="Phobius"/>
    </source>
</evidence>
<dbReference type="SUPFAM" id="SSF103473">
    <property type="entry name" value="MFS general substrate transporter"/>
    <property type="match status" value="1"/>
</dbReference>
<dbReference type="STRING" id="34475.A0A4Y9Y6N4"/>
<feature type="transmembrane region" description="Helical" evidence="7">
    <location>
        <begin position="367"/>
        <end position="394"/>
    </location>
</feature>
<dbReference type="EMBL" id="SEKV01000453">
    <property type="protein sequence ID" value="TFY57101.1"/>
    <property type="molecule type" value="Genomic_DNA"/>
</dbReference>
<feature type="transmembrane region" description="Helical" evidence="7">
    <location>
        <begin position="458"/>
        <end position="480"/>
    </location>
</feature>
<feature type="transmembrane region" description="Helical" evidence="7">
    <location>
        <begin position="115"/>
        <end position="136"/>
    </location>
</feature>
<dbReference type="GO" id="GO:0022857">
    <property type="term" value="F:transmembrane transporter activity"/>
    <property type="evidence" value="ECO:0007669"/>
    <property type="project" value="InterPro"/>
</dbReference>
<feature type="transmembrane region" description="Helical" evidence="7">
    <location>
        <begin position="430"/>
        <end position="452"/>
    </location>
</feature>
<feature type="transmembrane region" description="Helical" evidence="7">
    <location>
        <begin position="400"/>
        <end position="418"/>
    </location>
</feature>
<dbReference type="Proteomes" id="UP000298390">
    <property type="component" value="Unassembled WGS sequence"/>
</dbReference>
<dbReference type="InterPro" id="IPR001958">
    <property type="entry name" value="Tet-R_TetA/multi-R_MdtG-like"/>
</dbReference>
<name>A0A4Y9Y6N4_9APHY</name>
<dbReference type="InterPro" id="IPR050930">
    <property type="entry name" value="MFS_Vesicular_Transporter"/>
</dbReference>
<dbReference type="Gene3D" id="1.20.1250.20">
    <property type="entry name" value="MFS general substrate transporter like domains"/>
    <property type="match status" value="2"/>
</dbReference>
<proteinExistence type="inferred from homology"/>
<evidence type="ECO:0000256" key="3">
    <source>
        <dbReference type="ARBA" id="ARBA00022448"/>
    </source>
</evidence>
<dbReference type="PROSITE" id="PS50850">
    <property type="entry name" value="MFS"/>
    <property type="match status" value="1"/>
</dbReference>
<sequence>MASSMSQGPCPDQSIEPSSASNSLLRQVLLKSKTWRSSVAFVTTVVGVGIALDTLNANIVVAVFPFRLEELHYPDISISGLVGWLLFLYSIGLVVSTPVIAVASERLGSRRGVMVAGQFSLLGSQLLLMMAPMFWVMCIGRFLEGIASAVIMTAGLALICDTTPDKDIGGQLGMAMIGMPFGALVGPPVGGALYKRWGYKAPFIFSILFTVVDITCRLLVIEKPVSDRSLGRHSLPKEPKRTEAVGLQPVQPSAGLFNEAKEPSTTVQVVATAPVLPVREDTAANKLPVIDILVQFASSPRLLTSLVVVFICSFVFSAADVTIPLCLQNVWGFDSRRVGLAYLAAIIPTLISNPLAGVLADRFGPQWIAILFTICGTPWWGAMTTTFSLPFFIFSYGIENFFVAAVAPPMTAELAAITRTMKGVGYAHTYGTFNIVMGTANAVGSIVAGQVYGHSNRGWDILCYIHIGLLGLALIAMMTFTGEKPFLRGGSWKLGKHASIDAAMENSAEGDQNGPTA</sequence>
<dbReference type="PRINTS" id="PR01035">
    <property type="entry name" value="TCRTETA"/>
</dbReference>
<feature type="transmembrane region" description="Helical" evidence="7">
    <location>
        <begin position="339"/>
        <end position="360"/>
    </location>
</feature>
<dbReference type="Pfam" id="PF07690">
    <property type="entry name" value="MFS_1"/>
    <property type="match status" value="1"/>
</dbReference>
<evidence type="ECO:0000256" key="2">
    <source>
        <dbReference type="ARBA" id="ARBA00006829"/>
    </source>
</evidence>
<comment type="similarity">
    <text evidence="2">Belongs to the major facilitator superfamily. Vesicular transporter family.</text>
</comment>
<keyword evidence="3" id="KW-0813">Transport</keyword>
<feature type="transmembrane region" description="Helical" evidence="7">
    <location>
        <begin position="302"/>
        <end position="319"/>
    </location>
</feature>
<accession>A0A4Y9Y6N4</accession>
<comment type="subcellular location">
    <subcellularLocation>
        <location evidence="1">Membrane</location>
        <topology evidence="1">Multi-pass membrane protein</topology>
    </subcellularLocation>
</comment>
<dbReference type="InterPro" id="IPR020846">
    <property type="entry name" value="MFS_dom"/>
</dbReference>
<dbReference type="CDD" id="cd17325">
    <property type="entry name" value="MFS_MdtG_SLC18_like"/>
    <property type="match status" value="1"/>
</dbReference>
<gene>
    <name evidence="9" type="ORF">EVJ58_g7227</name>
</gene>
<feature type="domain" description="Major facilitator superfamily (MFS) profile" evidence="8">
    <location>
        <begin position="42"/>
        <end position="485"/>
    </location>
</feature>
<evidence type="ECO:0000256" key="6">
    <source>
        <dbReference type="ARBA" id="ARBA00023136"/>
    </source>
</evidence>
<evidence type="ECO:0000259" key="8">
    <source>
        <dbReference type="PROSITE" id="PS50850"/>
    </source>
</evidence>
<organism evidence="9 10">
    <name type="scientific">Rhodofomes roseus</name>
    <dbReference type="NCBI Taxonomy" id="34475"/>
    <lineage>
        <taxon>Eukaryota</taxon>
        <taxon>Fungi</taxon>
        <taxon>Dikarya</taxon>
        <taxon>Basidiomycota</taxon>
        <taxon>Agaricomycotina</taxon>
        <taxon>Agaricomycetes</taxon>
        <taxon>Polyporales</taxon>
        <taxon>Rhodofomes</taxon>
    </lineage>
</organism>
<feature type="transmembrane region" description="Helical" evidence="7">
    <location>
        <begin position="201"/>
        <end position="220"/>
    </location>
</feature>
<evidence type="ECO:0000313" key="9">
    <source>
        <dbReference type="EMBL" id="TFY57101.1"/>
    </source>
</evidence>
<comment type="caution">
    <text evidence="9">The sequence shown here is derived from an EMBL/GenBank/DDBJ whole genome shotgun (WGS) entry which is preliminary data.</text>
</comment>
<evidence type="ECO:0000256" key="1">
    <source>
        <dbReference type="ARBA" id="ARBA00004141"/>
    </source>
</evidence>
<keyword evidence="6 7" id="KW-0472">Membrane</keyword>
<dbReference type="PANTHER" id="PTHR23506">
    <property type="entry name" value="GH10249P"/>
    <property type="match status" value="1"/>
</dbReference>
<dbReference type="GO" id="GO:0016020">
    <property type="term" value="C:membrane"/>
    <property type="evidence" value="ECO:0007669"/>
    <property type="project" value="UniProtKB-SubCell"/>
</dbReference>
<dbReference type="InterPro" id="IPR011701">
    <property type="entry name" value="MFS"/>
</dbReference>
<dbReference type="InterPro" id="IPR036259">
    <property type="entry name" value="MFS_trans_sf"/>
</dbReference>
<keyword evidence="5 7" id="KW-1133">Transmembrane helix</keyword>
<evidence type="ECO:0000313" key="10">
    <source>
        <dbReference type="Proteomes" id="UP000298390"/>
    </source>
</evidence>
<feature type="transmembrane region" description="Helical" evidence="7">
    <location>
        <begin position="39"/>
        <end position="64"/>
    </location>
</feature>